<keyword evidence="4" id="KW-0862">Zinc</keyword>
<dbReference type="PANTHER" id="PTHR42978">
    <property type="entry name" value="QUORUM-QUENCHING LACTONASE YTNP-RELATED-RELATED"/>
    <property type="match status" value="1"/>
</dbReference>
<evidence type="ECO:0000256" key="4">
    <source>
        <dbReference type="ARBA" id="ARBA00022833"/>
    </source>
</evidence>
<evidence type="ECO:0000313" key="8">
    <source>
        <dbReference type="Proteomes" id="UP000241193"/>
    </source>
</evidence>
<keyword evidence="2" id="KW-0479">Metal-binding</keyword>
<dbReference type="RefSeq" id="WP_107494593.1">
    <property type="nucleotide sequence ID" value="NZ_PZKC01000015.1"/>
</dbReference>
<evidence type="ECO:0000256" key="5">
    <source>
        <dbReference type="SAM" id="SignalP"/>
    </source>
</evidence>
<evidence type="ECO:0000259" key="6">
    <source>
        <dbReference type="SMART" id="SM00849"/>
    </source>
</evidence>
<dbReference type="Pfam" id="PF00753">
    <property type="entry name" value="Lactamase_B"/>
    <property type="match status" value="1"/>
</dbReference>
<gene>
    <name evidence="7" type="ORF">C8261_15255</name>
</gene>
<evidence type="ECO:0000256" key="2">
    <source>
        <dbReference type="ARBA" id="ARBA00022723"/>
    </source>
</evidence>
<dbReference type="Gene3D" id="3.60.15.10">
    <property type="entry name" value="Ribonuclease Z/Hydroxyacylglutathione hydrolase-like"/>
    <property type="match status" value="1"/>
</dbReference>
<keyword evidence="3 7" id="KW-0378">Hydrolase</keyword>
<dbReference type="SMART" id="SM00849">
    <property type="entry name" value="Lactamase_B"/>
    <property type="match status" value="1"/>
</dbReference>
<comment type="caution">
    <text evidence="7">The sequence shown here is derived from an EMBL/GenBank/DDBJ whole genome shotgun (WGS) entry which is preliminary data.</text>
</comment>
<feature type="chain" id="PRO_5015618001" evidence="5">
    <location>
        <begin position="37"/>
        <end position="334"/>
    </location>
</feature>
<evidence type="ECO:0000313" key="7">
    <source>
        <dbReference type="EMBL" id="PTD95240.1"/>
    </source>
</evidence>
<dbReference type="InterPro" id="IPR036866">
    <property type="entry name" value="RibonucZ/Hydroxyglut_hydro"/>
</dbReference>
<dbReference type="OrthoDB" id="5443440at2"/>
<reference evidence="7 8" key="2">
    <citation type="submission" date="2018-04" db="EMBL/GenBank/DDBJ databases">
        <title>Thauera lacus sp. nov., isolated from an saline lake in Inner Mongolia, China.</title>
        <authorList>
            <person name="Liang Q.-Y."/>
        </authorList>
    </citation>
    <scope>NUCLEOTIDE SEQUENCE [LARGE SCALE GENOMIC DNA]</scope>
    <source>
        <strain evidence="7 8">D20</strain>
    </source>
</reference>
<dbReference type="GO" id="GO:0046872">
    <property type="term" value="F:metal ion binding"/>
    <property type="evidence" value="ECO:0007669"/>
    <property type="project" value="UniProtKB-KW"/>
</dbReference>
<keyword evidence="8" id="KW-1185">Reference proteome</keyword>
<dbReference type="EMBL" id="PZKC01000015">
    <property type="protein sequence ID" value="PTD95240.1"/>
    <property type="molecule type" value="Genomic_DNA"/>
</dbReference>
<reference evidence="7 8" key="1">
    <citation type="submission" date="2018-03" db="EMBL/GenBank/DDBJ databases">
        <authorList>
            <person name="Keele B.F."/>
        </authorList>
    </citation>
    <scope>NUCLEOTIDE SEQUENCE [LARGE SCALE GENOMIC DNA]</scope>
    <source>
        <strain evidence="7 8">D20</strain>
    </source>
</reference>
<organism evidence="7 8">
    <name type="scientific">Pseudothauera lacus</name>
    <dbReference type="NCBI Taxonomy" id="2136175"/>
    <lineage>
        <taxon>Bacteria</taxon>
        <taxon>Pseudomonadati</taxon>
        <taxon>Pseudomonadota</taxon>
        <taxon>Betaproteobacteria</taxon>
        <taxon>Rhodocyclales</taxon>
        <taxon>Zoogloeaceae</taxon>
        <taxon>Pseudothauera</taxon>
    </lineage>
</organism>
<feature type="domain" description="Metallo-beta-lactamase" evidence="6">
    <location>
        <begin position="98"/>
        <end position="304"/>
    </location>
</feature>
<dbReference type="InterPro" id="IPR001279">
    <property type="entry name" value="Metallo-B-lactamas"/>
</dbReference>
<feature type="signal peptide" evidence="5">
    <location>
        <begin position="1"/>
        <end position="36"/>
    </location>
</feature>
<protein>
    <submittedName>
        <fullName evidence="7">MBL fold metallo-hydrolase</fullName>
    </submittedName>
</protein>
<accession>A0A2T4IBT2</accession>
<dbReference type="PANTHER" id="PTHR42978:SF6">
    <property type="entry name" value="QUORUM-QUENCHING LACTONASE YTNP-RELATED"/>
    <property type="match status" value="1"/>
</dbReference>
<comment type="similarity">
    <text evidence="1">Belongs to the metallo-beta-lactamase superfamily.</text>
</comment>
<evidence type="ECO:0000256" key="3">
    <source>
        <dbReference type="ARBA" id="ARBA00022801"/>
    </source>
</evidence>
<dbReference type="InterPro" id="IPR051013">
    <property type="entry name" value="MBL_superfamily_lactonases"/>
</dbReference>
<dbReference type="SUPFAM" id="SSF56281">
    <property type="entry name" value="Metallo-hydrolase/oxidoreductase"/>
    <property type="match status" value="1"/>
</dbReference>
<dbReference type="Proteomes" id="UP000241193">
    <property type="component" value="Unassembled WGS sequence"/>
</dbReference>
<dbReference type="GO" id="GO:0016787">
    <property type="term" value="F:hydrolase activity"/>
    <property type="evidence" value="ECO:0007669"/>
    <property type="project" value="UniProtKB-KW"/>
</dbReference>
<sequence>MPASYPLALLRHPLLHLPFRALLAAALLVCAGLAAAAAPQQMTQVPGYYRMALGSYEITALYDGTIELDSALLKNIDDSEIPPLLARQFLKGPAVQTAVNAYLINTGDKLVLVDAGAASLFGPTLGHVIDNLRAAGYQPEQVDLVLLTHLHGDHVNGLVSADGKAVFANAEVWSAEADNEHWLSEAIAAAAPADAQPFFKMARDAAAPYLAAGKWKTFASDGEILPGIASVAAPGHTPGHTAFLVSDGDARLLIWGDVVHNHAVQFARPEVTIEFDTDPAKAVSTRLTMFTWAAEERLLVAGMHLPFPGIGHVRREREGYAWVPVEFAPLPAKP</sequence>
<evidence type="ECO:0000256" key="1">
    <source>
        <dbReference type="ARBA" id="ARBA00007749"/>
    </source>
</evidence>
<dbReference type="CDD" id="cd07720">
    <property type="entry name" value="OPHC2-like_MBL-fold"/>
    <property type="match status" value="1"/>
</dbReference>
<name>A0A2T4IBT2_9RHOO</name>
<keyword evidence="5" id="KW-0732">Signal</keyword>
<proteinExistence type="inferred from homology"/>
<dbReference type="AlphaFoldDB" id="A0A2T4IBT2"/>